<name>A0A3S2UXE1_9SPHN</name>
<dbReference type="EMBL" id="SACO01000001">
    <property type="protein sequence ID" value="RVU07626.1"/>
    <property type="molecule type" value="Genomic_DNA"/>
</dbReference>
<sequence length="120" mass="13255">MTASFRPVLFLKDKCPWCLKLRLFLLEAGLKDAVEERMFAPGDDAEAGIRAHLAPHFDKVTFPTIELADGEFLQDSQAIIDLFAEREGIDVSSLPVLDQYIRGPLATIGALRKELAALKG</sequence>
<dbReference type="CDD" id="cd00570">
    <property type="entry name" value="GST_N_family"/>
    <property type="match status" value="1"/>
</dbReference>
<keyword evidence="2" id="KW-0808">Transferase</keyword>
<dbReference type="Proteomes" id="UP000282837">
    <property type="component" value="Unassembled WGS sequence"/>
</dbReference>
<dbReference type="InterPro" id="IPR036249">
    <property type="entry name" value="Thioredoxin-like_sf"/>
</dbReference>
<evidence type="ECO:0000313" key="3">
    <source>
        <dbReference type="Proteomes" id="UP000282837"/>
    </source>
</evidence>
<protein>
    <submittedName>
        <fullName evidence="2">Glutathione S-transferase domain-containing protein</fullName>
    </submittedName>
</protein>
<dbReference type="AlphaFoldDB" id="A0A3S2UXE1"/>
<keyword evidence="3" id="KW-1185">Reference proteome</keyword>
<evidence type="ECO:0000313" key="2">
    <source>
        <dbReference type="EMBL" id="RVU07626.1"/>
    </source>
</evidence>
<dbReference type="Pfam" id="PF13409">
    <property type="entry name" value="GST_N_2"/>
    <property type="match status" value="1"/>
</dbReference>
<dbReference type="RefSeq" id="WP_127705167.1">
    <property type="nucleotide sequence ID" value="NZ_SACO01000001.1"/>
</dbReference>
<dbReference type="OrthoDB" id="8991911at2"/>
<dbReference type="GO" id="GO:0016740">
    <property type="term" value="F:transferase activity"/>
    <property type="evidence" value="ECO:0007669"/>
    <property type="project" value="UniProtKB-KW"/>
</dbReference>
<reference evidence="2 3" key="1">
    <citation type="submission" date="2019-01" db="EMBL/GenBank/DDBJ databases">
        <authorList>
            <person name="Chen W.-M."/>
        </authorList>
    </citation>
    <scope>NUCLEOTIDE SEQUENCE [LARGE SCALE GENOMIC DNA]</scope>
    <source>
        <strain evidence="2 3">FSY-9</strain>
    </source>
</reference>
<organism evidence="2 3">
    <name type="scientific">Novosphingobium umbonatum</name>
    <dbReference type="NCBI Taxonomy" id="1908524"/>
    <lineage>
        <taxon>Bacteria</taxon>
        <taxon>Pseudomonadati</taxon>
        <taxon>Pseudomonadota</taxon>
        <taxon>Alphaproteobacteria</taxon>
        <taxon>Sphingomonadales</taxon>
        <taxon>Sphingomonadaceae</taxon>
        <taxon>Novosphingobium</taxon>
    </lineage>
</organism>
<comment type="caution">
    <text evidence="2">The sequence shown here is derived from an EMBL/GenBank/DDBJ whole genome shotgun (WGS) entry which is preliminary data.</text>
</comment>
<proteinExistence type="predicted"/>
<feature type="domain" description="GST N-terminal" evidence="1">
    <location>
        <begin position="15"/>
        <end position="85"/>
    </location>
</feature>
<dbReference type="SUPFAM" id="SSF52833">
    <property type="entry name" value="Thioredoxin-like"/>
    <property type="match status" value="1"/>
</dbReference>
<accession>A0A3S2UXE1</accession>
<dbReference type="InterPro" id="IPR004045">
    <property type="entry name" value="Glutathione_S-Trfase_N"/>
</dbReference>
<dbReference type="Gene3D" id="3.40.30.10">
    <property type="entry name" value="Glutaredoxin"/>
    <property type="match status" value="1"/>
</dbReference>
<gene>
    <name evidence="2" type="ORF">EOE18_00615</name>
</gene>
<dbReference type="PROSITE" id="PS51354">
    <property type="entry name" value="GLUTAREDOXIN_2"/>
    <property type="match status" value="1"/>
</dbReference>
<evidence type="ECO:0000259" key="1">
    <source>
        <dbReference type="Pfam" id="PF13409"/>
    </source>
</evidence>